<keyword evidence="1" id="KW-0472">Membrane</keyword>
<dbReference type="Proteomes" id="UP000028643">
    <property type="component" value="Unassembled WGS sequence"/>
</dbReference>
<dbReference type="PATRIC" id="fig|317.174.peg.961"/>
<feature type="transmembrane region" description="Helical" evidence="1">
    <location>
        <begin position="12"/>
        <end position="33"/>
    </location>
</feature>
<sequence length="109" mass="12120">MSNSKQIDNLSAIKYIPFVLGFLSMEYFLITSFPGWKGLGWALAYAGSVIVLIGLVLGYNKLKAAALEKVERDIRLKAESVATSETREKVERIKSYAGEFKEINDGVNK</sequence>
<comment type="caution">
    <text evidence="2">The sequence shown here is derived from an EMBL/GenBank/DDBJ whole genome shotgun (WGS) entry which is preliminary data.</text>
</comment>
<reference evidence="2 3" key="1">
    <citation type="submission" date="2014-07" db="EMBL/GenBank/DDBJ databases">
        <title>Draft Genome Sequences of Environmental Pseudomonas syringae strains.</title>
        <authorList>
            <person name="Baltrus D.A."/>
            <person name="Berge O."/>
            <person name="Morris C."/>
        </authorList>
    </citation>
    <scope>NUCLEOTIDE SEQUENCE [LARGE SCALE GENOMIC DNA]</scope>
    <source>
        <strain evidence="2 3">CEB003</strain>
    </source>
</reference>
<dbReference type="RefSeq" id="WP_047572545.1">
    <property type="nucleotide sequence ID" value="NZ_JPQT01000063.1"/>
</dbReference>
<accession>A0A085VF39</accession>
<evidence type="ECO:0000313" key="2">
    <source>
        <dbReference type="EMBL" id="KFE54052.1"/>
    </source>
</evidence>
<protein>
    <submittedName>
        <fullName evidence="2">Uncharacterized protein</fullName>
    </submittedName>
</protein>
<gene>
    <name evidence="2" type="ORF">IV02_04715</name>
</gene>
<keyword evidence="1" id="KW-1133">Transmembrane helix</keyword>
<feature type="transmembrane region" description="Helical" evidence="1">
    <location>
        <begin position="39"/>
        <end position="59"/>
    </location>
</feature>
<dbReference type="EMBL" id="JPQT01000063">
    <property type="protein sequence ID" value="KFE54052.1"/>
    <property type="molecule type" value="Genomic_DNA"/>
</dbReference>
<proteinExistence type="predicted"/>
<dbReference type="AlphaFoldDB" id="A0A085VF39"/>
<name>A0A085VF39_PSESX</name>
<evidence type="ECO:0000256" key="1">
    <source>
        <dbReference type="SAM" id="Phobius"/>
    </source>
</evidence>
<organism evidence="2 3">
    <name type="scientific">Pseudomonas syringae</name>
    <dbReference type="NCBI Taxonomy" id="317"/>
    <lineage>
        <taxon>Bacteria</taxon>
        <taxon>Pseudomonadati</taxon>
        <taxon>Pseudomonadota</taxon>
        <taxon>Gammaproteobacteria</taxon>
        <taxon>Pseudomonadales</taxon>
        <taxon>Pseudomonadaceae</taxon>
        <taxon>Pseudomonas</taxon>
    </lineage>
</organism>
<evidence type="ECO:0000313" key="3">
    <source>
        <dbReference type="Proteomes" id="UP000028643"/>
    </source>
</evidence>
<keyword evidence="1" id="KW-0812">Transmembrane</keyword>